<dbReference type="Gene3D" id="1.10.10.1710">
    <property type="entry name" value="Deoxyribodipyrimidine photolyase-related"/>
    <property type="match status" value="1"/>
</dbReference>
<proteinExistence type="predicted"/>
<accession>A0ABU3KRH9</accession>
<dbReference type="InterPro" id="IPR052551">
    <property type="entry name" value="UV-DNA_repair_photolyase"/>
</dbReference>
<dbReference type="Pfam" id="PF04244">
    <property type="entry name" value="DPRP"/>
    <property type="match status" value="1"/>
</dbReference>
<sequence length="520" mass="59777">MMQNTEVTHTVRLILGDQLNPLHSWFSDTDPQTLYLMMEMRQETDYVRHHAQKVIAIFAAMRAFATALRERGHRVHYLQINEADSQLPMVESLDAVMARTGASVLEYQEPDEWRLDALLKEHLAQAEASGSYSGRMVGSEHFYTERHQAQSMFKPGSRWLMETFYRQMRKRHAVLLDAKREPEGGQWNFDSENRKAWKGFPPEPEDFRPRHDHTLLWEQIQRAGVQTFGTPSAQSFRWPLDRAEALAQLETFATDVLPYFGDFQDALSGKARRLFHSLLSFALNTKMLSPQEVVERAARAWQGGGVPLPAAEGFIRQILGWREYVRAVYWAAMPGYEAHNFFDHQAELPDWFWTGKTHMACVSSAITQSLDMAHAHHIQRLMVIGNFALLAGLNPNALHQWYLGIYIDAFEWVELPNTVGMSQFADGGGLATKPYVSSAAYLDRMGDHCAGCRYDKKQKTTADACPFNALYWEFYDRHTRLLSHNPRIGMAYRQLEKMQPEEKEALFEKARSLRANLNAL</sequence>
<dbReference type="EMBL" id="JAVBIK010000001">
    <property type="protein sequence ID" value="MDT7520098.1"/>
    <property type="molecule type" value="Genomic_DNA"/>
</dbReference>
<comment type="caution">
    <text evidence="1">The sequence shown here is derived from an EMBL/GenBank/DDBJ whole genome shotgun (WGS) entry which is preliminary data.</text>
</comment>
<dbReference type="PANTHER" id="PTHR38657">
    <property type="entry name" value="SLR1343 PROTEIN"/>
    <property type="match status" value="1"/>
</dbReference>
<dbReference type="InterPro" id="IPR007357">
    <property type="entry name" value="PhrB-like"/>
</dbReference>
<name>A0ABU3KRH9_9BURK</name>
<reference evidence="1 2" key="1">
    <citation type="submission" date="2023-08" db="EMBL/GenBank/DDBJ databases">
        <title>Rhodoferax potami sp. nov. and Rhodoferax mekongensis sp. nov., isolated from the Mekong River in Thailand.</title>
        <authorList>
            <person name="Kitikhun S."/>
            <person name="Charoenyingcharoen P."/>
            <person name="Siriarchawattana P."/>
            <person name="Likhitrattanapisal S."/>
            <person name="Nilsakha T."/>
            <person name="Chanpet A."/>
            <person name="Rattanawaree P."/>
            <person name="Ingsriswang S."/>
        </authorList>
    </citation>
    <scope>NUCLEOTIDE SEQUENCE [LARGE SCALE GENOMIC DNA]</scope>
    <source>
        <strain evidence="1 2">TBRC 17660</strain>
    </source>
</reference>
<dbReference type="RefSeq" id="WP_313875731.1">
    <property type="nucleotide sequence ID" value="NZ_JAVBIK010000001.1"/>
</dbReference>
<gene>
    <name evidence="1" type="ORF">RAE19_15520</name>
</gene>
<dbReference type="PANTHER" id="PTHR38657:SF1">
    <property type="entry name" value="SLR1343 PROTEIN"/>
    <property type="match status" value="1"/>
</dbReference>
<dbReference type="SUPFAM" id="SSF48173">
    <property type="entry name" value="Cryptochrome/photolyase FAD-binding domain"/>
    <property type="match status" value="1"/>
</dbReference>
<dbReference type="Gene3D" id="1.10.579.10">
    <property type="entry name" value="DNA Cyclobutane Dipyrimidine Photolyase, subunit A, domain 3"/>
    <property type="match status" value="1"/>
</dbReference>
<keyword evidence="2" id="KW-1185">Reference proteome</keyword>
<evidence type="ECO:0000313" key="1">
    <source>
        <dbReference type="EMBL" id="MDT7520098.1"/>
    </source>
</evidence>
<dbReference type="Gene3D" id="3.40.50.620">
    <property type="entry name" value="HUPs"/>
    <property type="match status" value="1"/>
</dbReference>
<organism evidence="1 2">
    <name type="scientific">Rhodoferax potami</name>
    <dbReference type="NCBI Taxonomy" id="3068338"/>
    <lineage>
        <taxon>Bacteria</taxon>
        <taxon>Pseudomonadati</taxon>
        <taxon>Pseudomonadota</taxon>
        <taxon>Betaproteobacteria</taxon>
        <taxon>Burkholderiales</taxon>
        <taxon>Comamonadaceae</taxon>
        <taxon>Rhodoferax</taxon>
    </lineage>
</organism>
<protein>
    <submittedName>
        <fullName evidence="1">Cryptochrome/photolyase family protein</fullName>
    </submittedName>
</protein>
<dbReference type="Proteomes" id="UP001321700">
    <property type="component" value="Unassembled WGS sequence"/>
</dbReference>
<dbReference type="InterPro" id="IPR014729">
    <property type="entry name" value="Rossmann-like_a/b/a_fold"/>
</dbReference>
<dbReference type="Gene3D" id="1.25.40.80">
    <property type="match status" value="1"/>
</dbReference>
<dbReference type="InterPro" id="IPR036134">
    <property type="entry name" value="Crypto/Photolyase_FAD-like_sf"/>
</dbReference>
<evidence type="ECO:0000313" key="2">
    <source>
        <dbReference type="Proteomes" id="UP001321700"/>
    </source>
</evidence>